<evidence type="ECO:0000256" key="1">
    <source>
        <dbReference type="SAM" id="Phobius"/>
    </source>
</evidence>
<feature type="transmembrane region" description="Helical" evidence="1">
    <location>
        <begin position="107"/>
        <end position="131"/>
    </location>
</feature>
<dbReference type="Proteomes" id="UP000423628">
    <property type="component" value="Segment"/>
</dbReference>
<proteinExistence type="predicted"/>
<dbReference type="EMBL" id="MN394630">
    <property type="protein sequence ID" value="QRW43550.1"/>
    <property type="molecule type" value="Genomic_DNA"/>
</dbReference>
<gene>
    <name evidence="2" type="ORF">100_3L</name>
</gene>
<organism evidence="2 3">
    <name type="scientific">African swine fever virus</name>
    <name type="common">ASFV</name>
    <dbReference type="NCBI Taxonomy" id="10497"/>
    <lineage>
        <taxon>Viruses</taxon>
        <taxon>Varidnaviria</taxon>
        <taxon>Bamfordvirae</taxon>
        <taxon>Nucleocytoviricota</taxon>
        <taxon>Pokkesviricetes</taxon>
        <taxon>Asfuvirales</taxon>
        <taxon>Asfarviridae</taxon>
        <taxon>Asfivirus</taxon>
        <taxon>Asfivirus haemorrhagiae</taxon>
    </lineage>
</organism>
<sequence length="146" mass="17931">MLIFIVYYWVFVQILKRFTILFYREVFFAINVYCFSFILQFCYVYCAVFYIFLGNIYIFIRCIVRMQKGTITHVTKHTFYFMVGFLRIQKIYFFIPRYLFFINLSRLFYIYFIANLTILYGFIILILLILYCHVRICYVSSVMAVP</sequence>
<evidence type="ECO:0000313" key="3">
    <source>
        <dbReference type="Proteomes" id="UP000423628"/>
    </source>
</evidence>
<organismHost>
    <name type="scientific">Ornithodoros</name>
    <name type="common">relapsing fever ticks</name>
    <dbReference type="NCBI Taxonomy" id="6937"/>
</organismHost>
<organismHost>
    <name type="scientific">Sus scrofa</name>
    <name type="common">Pig</name>
    <dbReference type="NCBI Taxonomy" id="9823"/>
</organismHost>
<protein>
    <submittedName>
        <fullName evidence="2">p100 3L</fullName>
    </submittedName>
</protein>
<feature type="transmembrane region" description="Helical" evidence="1">
    <location>
        <begin position="30"/>
        <end position="58"/>
    </location>
</feature>
<keyword evidence="1" id="KW-0812">Transmembrane</keyword>
<organismHost>
    <name type="scientific">Ornithodoros moubata</name>
    <name type="common">Soft tick</name>
    <name type="synonym">Argasid tick</name>
    <dbReference type="NCBI Taxonomy" id="6938"/>
</organismHost>
<keyword evidence="1" id="KW-0472">Membrane</keyword>
<feature type="transmembrane region" description="Helical" evidence="1">
    <location>
        <begin position="78"/>
        <end position="95"/>
    </location>
</feature>
<feature type="transmembrane region" description="Helical" evidence="1">
    <location>
        <begin position="6"/>
        <end position="23"/>
    </location>
</feature>
<reference evidence="2 3" key="1">
    <citation type="submission" date="2019-08" db="EMBL/GenBank/DDBJ databases">
        <authorList>
            <person name="Ndlovu S.S."/>
        </authorList>
    </citation>
    <scope>NUCLEOTIDE SEQUENCE [LARGE SCALE GENOMIC DNA]</scope>
    <source>
        <strain evidence="2">SPEC_57</strain>
    </source>
</reference>
<organismHost>
    <name type="scientific">Phacochoerus africanus</name>
    <name type="common">Warthog</name>
    <dbReference type="NCBI Taxonomy" id="41426"/>
</organismHost>
<accession>A0A894KQP7</accession>
<keyword evidence="1" id="KW-1133">Transmembrane helix</keyword>
<organismHost>
    <name type="scientific">Phacochoerus aethiopicus</name>
    <name type="common">Warthog</name>
    <dbReference type="NCBI Taxonomy" id="85517"/>
</organismHost>
<organismHost>
    <name type="scientific">Potamochoerus larvatus</name>
    <name type="common">Bushpig</name>
    <dbReference type="NCBI Taxonomy" id="273792"/>
</organismHost>
<name>A0A894KQP7_ASF</name>
<evidence type="ECO:0000313" key="2">
    <source>
        <dbReference type="EMBL" id="QRW43550.1"/>
    </source>
</evidence>